<proteinExistence type="predicted"/>
<dbReference type="InterPro" id="IPR036390">
    <property type="entry name" value="WH_DNA-bd_sf"/>
</dbReference>
<dbReference type="CDD" id="cd07377">
    <property type="entry name" value="WHTH_GntR"/>
    <property type="match status" value="1"/>
</dbReference>
<keyword evidence="3" id="KW-0804">Transcription</keyword>
<accession>A0A6J7MLH7</accession>
<dbReference type="GO" id="GO:0003700">
    <property type="term" value="F:DNA-binding transcription factor activity"/>
    <property type="evidence" value="ECO:0007669"/>
    <property type="project" value="InterPro"/>
</dbReference>
<dbReference type="Gene3D" id="1.10.10.10">
    <property type="entry name" value="Winged helix-like DNA-binding domain superfamily/Winged helix DNA-binding domain"/>
    <property type="match status" value="1"/>
</dbReference>
<dbReference type="AlphaFoldDB" id="A0A6J7MLH7"/>
<dbReference type="PANTHER" id="PTHR43537:SF5">
    <property type="entry name" value="UXU OPERON TRANSCRIPTIONAL REGULATOR"/>
    <property type="match status" value="1"/>
</dbReference>
<sequence>MTTEVDSRMWTRDSLAEFLEVEMVPRARSTLEPIPSERALSESLGVSRSLVREVLRGLEQRGLIEIVPGKGAYARHPSSAGLARTMRSVLAAKHSAPDDLVEARASLETQTAALAALRATTSDIEAISRALDDFACADSLALRAAAEISFHALIARASHNAVLSTIFDSISTMLFESMIRSLADGGTRSSGADTHRAIFKAIADGDGEGAEVAMRKHIDTTSHPHVDADERLDRLVADVLARTYGPGYALEDIVEEALQRYDSDRPIVRGSLR</sequence>
<dbReference type="SMART" id="SM00895">
    <property type="entry name" value="FCD"/>
    <property type="match status" value="1"/>
</dbReference>
<protein>
    <submittedName>
        <fullName evidence="5">Unannotated protein</fullName>
    </submittedName>
</protein>
<evidence type="ECO:0000256" key="2">
    <source>
        <dbReference type="ARBA" id="ARBA00023125"/>
    </source>
</evidence>
<dbReference type="SUPFAM" id="SSF46785">
    <property type="entry name" value="Winged helix' DNA-binding domain"/>
    <property type="match status" value="1"/>
</dbReference>
<dbReference type="Gene3D" id="1.20.120.530">
    <property type="entry name" value="GntR ligand-binding domain-like"/>
    <property type="match status" value="1"/>
</dbReference>
<reference evidence="5" key="1">
    <citation type="submission" date="2020-05" db="EMBL/GenBank/DDBJ databases">
        <authorList>
            <person name="Chiriac C."/>
            <person name="Salcher M."/>
            <person name="Ghai R."/>
            <person name="Kavagutti S V."/>
        </authorList>
    </citation>
    <scope>NUCLEOTIDE SEQUENCE</scope>
</reference>
<dbReference type="InterPro" id="IPR011711">
    <property type="entry name" value="GntR_C"/>
</dbReference>
<dbReference type="SMART" id="SM00345">
    <property type="entry name" value="HTH_GNTR"/>
    <property type="match status" value="1"/>
</dbReference>
<dbReference type="InterPro" id="IPR000524">
    <property type="entry name" value="Tscrpt_reg_HTH_GntR"/>
</dbReference>
<dbReference type="PANTHER" id="PTHR43537">
    <property type="entry name" value="TRANSCRIPTIONAL REGULATOR, GNTR FAMILY"/>
    <property type="match status" value="1"/>
</dbReference>
<evidence type="ECO:0000313" key="5">
    <source>
        <dbReference type="EMBL" id="CAB4982010.1"/>
    </source>
</evidence>
<dbReference type="PRINTS" id="PR00035">
    <property type="entry name" value="HTHGNTR"/>
</dbReference>
<dbReference type="Pfam" id="PF07729">
    <property type="entry name" value="FCD"/>
    <property type="match status" value="1"/>
</dbReference>
<dbReference type="PROSITE" id="PS50949">
    <property type="entry name" value="HTH_GNTR"/>
    <property type="match status" value="1"/>
</dbReference>
<dbReference type="InterPro" id="IPR008920">
    <property type="entry name" value="TF_FadR/GntR_C"/>
</dbReference>
<keyword evidence="2" id="KW-0238">DNA-binding</keyword>
<dbReference type="InterPro" id="IPR036388">
    <property type="entry name" value="WH-like_DNA-bd_sf"/>
</dbReference>
<evidence type="ECO:0000259" key="4">
    <source>
        <dbReference type="PROSITE" id="PS50949"/>
    </source>
</evidence>
<dbReference type="EMBL" id="CAFBOM010000065">
    <property type="protein sequence ID" value="CAB4982010.1"/>
    <property type="molecule type" value="Genomic_DNA"/>
</dbReference>
<dbReference type="GO" id="GO:0003677">
    <property type="term" value="F:DNA binding"/>
    <property type="evidence" value="ECO:0007669"/>
    <property type="project" value="UniProtKB-KW"/>
</dbReference>
<dbReference type="SUPFAM" id="SSF48008">
    <property type="entry name" value="GntR ligand-binding domain-like"/>
    <property type="match status" value="1"/>
</dbReference>
<dbReference type="Pfam" id="PF00392">
    <property type="entry name" value="GntR"/>
    <property type="match status" value="1"/>
</dbReference>
<feature type="domain" description="HTH gntR-type" evidence="4">
    <location>
        <begin position="9"/>
        <end position="77"/>
    </location>
</feature>
<gene>
    <name evidence="5" type="ORF">UFOPK3957_00522</name>
</gene>
<organism evidence="5">
    <name type="scientific">freshwater metagenome</name>
    <dbReference type="NCBI Taxonomy" id="449393"/>
    <lineage>
        <taxon>unclassified sequences</taxon>
        <taxon>metagenomes</taxon>
        <taxon>ecological metagenomes</taxon>
    </lineage>
</organism>
<keyword evidence="1" id="KW-0805">Transcription regulation</keyword>
<evidence type="ECO:0000256" key="3">
    <source>
        <dbReference type="ARBA" id="ARBA00023163"/>
    </source>
</evidence>
<evidence type="ECO:0000256" key="1">
    <source>
        <dbReference type="ARBA" id="ARBA00023015"/>
    </source>
</evidence>
<name>A0A6J7MLH7_9ZZZZ</name>